<dbReference type="GO" id="GO:0003924">
    <property type="term" value="F:GTPase activity"/>
    <property type="evidence" value="ECO:0007669"/>
    <property type="project" value="InterPro"/>
</dbReference>
<dbReference type="InterPro" id="IPR027417">
    <property type="entry name" value="P-loop_NTPase"/>
</dbReference>
<feature type="non-terminal residue" evidence="9">
    <location>
        <position position="1"/>
    </location>
</feature>
<keyword evidence="4" id="KW-0648">Protein biosynthesis</keyword>
<evidence type="ECO:0000256" key="3">
    <source>
        <dbReference type="ARBA" id="ARBA00022741"/>
    </source>
</evidence>
<keyword evidence="10" id="KW-1185">Reference proteome</keyword>
<dbReference type="InterPro" id="IPR023115">
    <property type="entry name" value="TIF_IF2_dom3"/>
</dbReference>
<evidence type="ECO:0000256" key="5">
    <source>
        <dbReference type="ARBA" id="ARBA00023134"/>
    </source>
</evidence>
<organism evidence="9">
    <name type="scientific">Darwinula stevensoni</name>
    <dbReference type="NCBI Taxonomy" id="69355"/>
    <lineage>
        <taxon>Eukaryota</taxon>
        <taxon>Metazoa</taxon>
        <taxon>Ecdysozoa</taxon>
        <taxon>Arthropoda</taxon>
        <taxon>Crustacea</taxon>
        <taxon>Oligostraca</taxon>
        <taxon>Ostracoda</taxon>
        <taxon>Podocopa</taxon>
        <taxon>Podocopida</taxon>
        <taxon>Darwinulocopina</taxon>
        <taxon>Darwinuloidea</taxon>
        <taxon>Darwinulidae</taxon>
        <taxon>Darwinula</taxon>
    </lineage>
</organism>
<evidence type="ECO:0000256" key="2">
    <source>
        <dbReference type="ARBA" id="ARBA00022540"/>
    </source>
</evidence>
<dbReference type="InterPro" id="IPR044145">
    <property type="entry name" value="IF2_II"/>
</dbReference>
<proteinExistence type="inferred from homology"/>
<feature type="compositionally biased region" description="Low complexity" evidence="7">
    <location>
        <begin position="212"/>
        <end position="232"/>
    </location>
</feature>
<protein>
    <recommendedName>
        <fullName evidence="8">Tr-type G domain-containing protein</fullName>
    </recommendedName>
</protein>
<feature type="region of interest" description="Disordered" evidence="7">
    <location>
        <begin position="158"/>
        <end position="277"/>
    </location>
</feature>
<feature type="region of interest" description="Disordered" evidence="7">
    <location>
        <begin position="543"/>
        <end position="572"/>
    </location>
</feature>
<evidence type="ECO:0000256" key="1">
    <source>
        <dbReference type="ARBA" id="ARBA00007733"/>
    </source>
</evidence>
<dbReference type="Pfam" id="PF22042">
    <property type="entry name" value="EF-G_D2"/>
    <property type="match status" value="1"/>
</dbReference>
<dbReference type="CDD" id="cd03702">
    <property type="entry name" value="IF2_mtIF2_II"/>
    <property type="match status" value="1"/>
</dbReference>
<dbReference type="Gene3D" id="2.40.30.10">
    <property type="entry name" value="Translation factors"/>
    <property type="match status" value="1"/>
</dbReference>
<dbReference type="GO" id="GO:0005829">
    <property type="term" value="C:cytosol"/>
    <property type="evidence" value="ECO:0007669"/>
    <property type="project" value="TreeGrafter"/>
</dbReference>
<feature type="non-terminal residue" evidence="9">
    <location>
        <position position="609"/>
    </location>
</feature>
<dbReference type="NCBIfam" id="TIGR00231">
    <property type="entry name" value="small_GTP"/>
    <property type="match status" value="1"/>
</dbReference>
<dbReference type="Proteomes" id="UP000677054">
    <property type="component" value="Unassembled WGS sequence"/>
</dbReference>
<dbReference type="InterPro" id="IPR005225">
    <property type="entry name" value="Small_GTP-bd"/>
</dbReference>
<dbReference type="InterPro" id="IPR036925">
    <property type="entry name" value="TIF_IF2_dom3_sf"/>
</dbReference>
<feature type="domain" description="Tr-type G" evidence="8">
    <location>
        <begin position="274"/>
        <end position="378"/>
    </location>
</feature>
<dbReference type="PANTHER" id="PTHR43381">
    <property type="entry name" value="TRANSLATION INITIATION FACTOR IF-2-RELATED"/>
    <property type="match status" value="1"/>
</dbReference>
<feature type="compositionally biased region" description="Basic and acidic residues" evidence="7">
    <location>
        <begin position="233"/>
        <end position="242"/>
    </location>
</feature>
<sequence>PISVVPTEIEGIQKTVTGGEKEEGLLASSEPLQVEDAQQVESVQAALPNLEQAPAEPLEPATKVKEAMDLAQSPLEDNKQHSESLLKVVLEADLTSQVSDSVQAITTEEPVQLAKQPLQESSAPELPERKGGAFPENRLTAVEKAPASKKPAVEVLSATLSSKTPDPAELASLQEKAQAQVQRKRQAAEAEAAAIRAMMNNRAPKPKKEVPKATPATVATPLASTSAPSASKTAEKKADKTTEAATAADPNKPKVKGQKADQNIWGNEGQKKPMRARGAKATDVVILVVAADDGVMPQTKEAIAHARSAGVPIVVAVNKIDKSEANPERVKQELVAEEVVPEEYGGDVPFIHVSAKTGEGIDSLLENVLLQAEVLELTARDEGPAHGLVIEAKLDKGKGPVTTVLVQEGLLARGDMVLIGSHFGRIRAMLDENGVPIKDAGPSIPVEIQGLSGVPHAGDEMVVVQDERKAREIALFRQEAQARKMAESEGVDVRYYNIIYDAVDDIKAAMSGMLAPEKKEEIIGLVEIRQVFRVSKENREVMSEEAENLSIPSEGLPETEALDGQPQENANQEIEALQSKVTEYYDALLRAKAEADNAYKRHLDEVAKA</sequence>
<comment type="function">
    <text evidence="6">One of the essential components for the initiation of protein synthesis. Protects formylmethionyl-tRNA from spontaneous hydrolysis and promotes its binding to the 30S ribosomal subunits. Also involved in the hydrolysis of GTP during the formation of the 70S ribosomal complex.</text>
</comment>
<dbReference type="GO" id="GO:0005525">
    <property type="term" value="F:GTP binding"/>
    <property type="evidence" value="ECO:0007669"/>
    <property type="project" value="UniProtKB-KW"/>
</dbReference>
<evidence type="ECO:0000256" key="7">
    <source>
        <dbReference type="SAM" id="MobiDB-lite"/>
    </source>
</evidence>
<dbReference type="CDD" id="cd01887">
    <property type="entry name" value="IF2_eIF5B"/>
    <property type="match status" value="1"/>
</dbReference>
<keyword evidence="5" id="KW-0342">GTP-binding</keyword>
<dbReference type="PANTHER" id="PTHR43381:SF5">
    <property type="entry name" value="TR-TYPE G DOMAIN-CONTAINING PROTEIN"/>
    <property type="match status" value="1"/>
</dbReference>
<dbReference type="InterPro" id="IPR000795">
    <property type="entry name" value="T_Tr_GTP-bd_dom"/>
</dbReference>
<dbReference type="EMBL" id="CAJPEV010008659">
    <property type="protein sequence ID" value="CAG0905377.1"/>
    <property type="molecule type" value="Genomic_DNA"/>
</dbReference>
<dbReference type="SUPFAM" id="SSF52156">
    <property type="entry name" value="Initiation factor IF2/eIF5b, domain 3"/>
    <property type="match status" value="1"/>
</dbReference>
<keyword evidence="2" id="KW-0396">Initiation factor</keyword>
<dbReference type="EMBL" id="LR908177">
    <property type="protein sequence ID" value="CAD7254273.1"/>
    <property type="molecule type" value="Genomic_DNA"/>
</dbReference>
<gene>
    <name evidence="9" type="ORF">DSTB1V02_LOCUS14019</name>
</gene>
<reference evidence="9" key="1">
    <citation type="submission" date="2020-11" db="EMBL/GenBank/DDBJ databases">
        <authorList>
            <person name="Tran Van P."/>
        </authorList>
    </citation>
    <scope>NUCLEOTIDE SEQUENCE</scope>
</reference>
<dbReference type="InterPro" id="IPR053905">
    <property type="entry name" value="EF-G-like_DII"/>
</dbReference>
<dbReference type="Pfam" id="PF00009">
    <property type="entry name" value="GTP_EFTU"/>
    <property type="match status" value="1"/>
</dbReference>
<evidence type="ECO:0000259" key="8">
    <source>
        <dbReference type="PROSITE" id="PS51722"/>
    </source>
</evidence>
<accession>A0A7R9FT85</accession>
<dbReference type="Pfam" id="PF11987">
    <property type="entry name" value="IF-2"/>
    <property type="match status" value="1"/>
</dbReference>
<evidence type="ECO:0000256" key="4">
    <source>
        <dbReference type="ARBA" id="ARBA00022917"/>
    </source>
</evidence>
<dbReference type="FunFam" id="2.40.30.10:FF:000007">
    <property type="entry name" value="Translation initiation factor IF-2"/>
    <property type="match status" value="1"/>
</dbReference>
<feature type="region of interest" description="Disordered" evidence="7">
    <location>
        <begin position="111"/>
        <end position="135"/>
    </location>
</feature>
<feature type="region of interest" description="Disordered" evidence="7">
    <location>
        <begin position="1"/>
        <end position="22"/>
    </location>
</feature>
<comment type="similarity">
    <text evidence="1">Belongs to the TRAFAC class translation factor GTPase superfamily. Classic translation factor GTPase family. IF-2 subfamily.</text>
</comment>
<name>A0A7R9FT85_9CRUS</name>
<evidence type="ECO:0000256" key="6">
    <source>
        <dbReference type="ARBA" id="ARBA00025162"/>
    </source>
</evidence>
<dbReference type="GO" id="GO:0003743">
    <property type="term" value="F:translation initiation factor activity"/>
    <property type="evidence" value="ECO:0007669"/>
    <property type="project" value="UniProtKB-KW"/>
</dbReference>
<dbReference type="InterPro" id="IPR015760">
    <property type="entry name" value="TIF_IF2"/>
</dbReference>
<dbReference type="SUPFAM" id="SSF50447">
    <property type="entry name" value="Translation proteins"/>
    <property type="match status" value="1"/>
</dbReference>
<evidence type="ECO:0000313" key="9">
    <source>
        <dbReference type="EMBL" id="CAD7254273.1"/>
    </source>
</evidence>
<dbReference type="InterPro" id="IPR009000">
    <property type="entry name" value="Transl_B-barrel_sf"/>
</dbReference>
<dbReference type="SUPFAM" id="SSF52540">
    <property type="entry name" value="P-loop containing nucleoside triphosphate hydrolases"/>
    <property type="match status" value="1"/>
</dbReference>
<dbReference type="PROSITE" id="PS51722">
    <property type="entry name" value="G_TR_2"/>
    <property type="match status" value="1"/>
</dbReference>
<dbReference type="AlphaFoldDB" id="A0A7R9FT85"/>
<keyword evidence="3" id="KW-0547">Nucleotide-binding</keyword>
<dbReference type="Gene3D" id="3.40.50.300">
    <property type="entry name" value="P-loop containing nucleotide triphosphate hydrolases"/>
    <property type="match status" value="1"/>
</dbReference>
<dbReference type="OrthoDB" id="361630at2759"/>
<evidence type="ECO:0000313" key="10">
    <source>
        <dbReference type="Proteomes" id="UP000677054"/>
    </source>
</evidence>